<evidence type="ECO:0000313" key="1">
    <source>
        <dbReference type="EMBL" id="KAF9530679.1"/>
    </source>
</evidence>
<dbReference type="Proteomes" id="UP000807306">
    <property type="component" value="Unassembled WGS sequence"/>
</dbReference>
<comment type="caution">
    <text evidence="1">The sequence shown here is derived from an EMBL/GenBank/DDBJ whole genome shotgun (WGS) entry which is preliminary data.</text>
</comment>
<dbReference type="EMBL" id="MU157838">
    <property type="protein sequence ID" value="KAF9530679.1"/>
    <property type="molecule type" value="Genomic_DNA"/>
</dbReference>
<name>A0A9P6ELA8_9AGAR</name>
<keyword evidence="2" id="KW-1185">Reference proteome</keyword>
<evidence type="ECO:0000313" key="2">
    <source>
        <dbReference type="Proteomes" id="UP000807306"/>
    </source>
</evidence>
<accession>A0A9P6ELA8</accession>
<dbReference type="AlphaFoldDB" id="A0A9P6ELA8"/>
<protein>
    <submittedName>
        <fullName evidence="1">Uncharacterized protein</fullName>
    </submittedName>
</protein>
<organism evidence="1 2">
    <name type="scientific">Crepidotus variabilis</name>
    <dbReference type="NCBI Taxonomy" id="179855"/>
    <lineage>
        <taxon>Eukaryota</taxon>
        <taxon>Fungi</taxon>
        <taxon>Dikarya</taxon>
        <taxon>Basidiomycota</taxon>
        <taxon>Agaricomycotina</taxon>
        <taxon>Agaricomycetes</taxon>
        <taxon>Agaricomycetidae</taxon>
        <taxon>Agaricales</taxon>
        <taxon>Agaricineae</taxon>
        <taxon>Crepidotaceae</taxon>
        <taxon>Crepidotus</taxon>
    </lineage>
</organism>
<reference evidence="1" key="1">
    <citation type="submission" date="2020-11" db="EMBL/GenBank/DDBJ databases">
        <authorList>
            <consortium name="DOE Joint Genome Institute"/>
            <person name="Ahrendt S."/>
            <person name="Riley R."/>
            <person name="Andreopoulos W."/>
            <person name="Labutti K."/>
            <person name="Pangilinan J."/>
            <person name="Ruiz-Duenas F.J."/>
            <person name="Barrasa J.M."/>
            <person name="Sanchez-Garcia M."/>
            <person name="Camarero S."/>
            <person name="Miyauchi S."/>
            <person name="Serrano A."/>
            <person name="Linde D."/>
            <person name="Babiker R."/>
            <person name="Drula E."/>
            <person name="Ayuso-Fernandez I."/>
            <person name="Pacheco R."/>
            <person name="Padilla G."/>
            <person name="Ferreira P."/>
            <person name="Barriuso J."/>
            <person name="Kellner H."/>
            <person name="Castanera R."/>
            <person name="Alfaro M."/>
            <person name="Ramirez L."/>
            <person name="Pisabarro A.G."/>
            <person name="Kuo A."/>
            <person name="Tritt A."/>
            <person name="Lipzen A."/>
            <person name="He G."/>
            <person name="Yan M."/>
            <person name="Ng V."/>
            <person name="Cullen D."/>
            <person name="Martin F."/>
            <person name="Rosso M.-N."/>
            <person name="Henrissat B."/>
            <person name="Hibbett D."/>
            <person name="Martinez A.T."/>
            <person name="Grigoriev I.V."/>
        </authorList>
    </citation>
    <scope>NUCLEOTIDE SEQUENCE</scope>
    <source>
        <strain evidence="1">CBS 506.95</strain>
    </source>
</reference>
<gene>
    <name evidence="1" type="ORF">CPB83DRAFT_153326</name>
</gene>
<proteinExistence type="predicted"/>
<dbReference type="OrthoDB" id="2839137at2759"/>
<sequence>MLRQSLFSPRTRFRPTSNQRTAYYARDFTSTCRRSLLPGQTYGKLIRTLDPSKMVKANQALMDLSGLKQPVVHVARYPDSILKPPLYFVKDKISKPIPFPPDTRGVFYFHHNPAYPILSGGIRFRICETQAKFTLGRDLQLPGGLGLPWEMPLLSFHGEKTQPVRDLLVRDGLVEPEVLKDVQKIKFRGLRSLYGVKIFFLGQPKGRHTSQDQPIVR</sequence>